<evidence type="ECO:0000313" key="12">
    <source>
        <dbReference type="Proteomes" id="UP000790787"/>
    </source>
</evidence>
<dbReference type="GO" id="GO:0005524">
    <property type="term" value="F:ATP binding"/>
    <property type="evidence" value="ECO:0007669"/>
    <property type="project" value="UniProtKB-KW"/>
</dbReference>
<gene>
    <name evidence="13" type="primary">LOC107825653</name>
</gene>
<dbReference type="SMR" id="A0A1S4D3N1"/>
<keyword evidence="12" id="KW-1185">Reference proteome</keyword>
<comment type="pathway">
    <text evidence="2">Cell wall biogenesis; peptidoglycan biosynthesis.</text>
</comment>
<dbReference type="Proteomes" id="UP000790787">
    <property type="component" value="Chromosome 6"/>
</dbReference>
<dbReference type="SUPFAM" id="SSF53244">
    <property type="entry name" value="MurD-like peptide ligases, peptide-binding domain"/>
    <property type="match status" value="1"/>
</dbReference>
<dbReference type="STRING" id="4097.A0A1S4D3N1"/>
<evidence type="ECO:0000259" key="11">
    <source>
        <dbReference type="Pfam" id="PF08245"/>
    </source>
</evidence>
<dbReference type="KEGG" id="nta:107825653"/>
<evidence type="ECO:0000256" key="2">
    <source>
        <dbReference type="ARBA" id="ARBA00004752"/>
    </source>
</evidence>
<dbReference type="Gene3D" id="3.40.1190.10">
    <property type="entry name" value="Mur-like, catalytic domain"/>
    <property type="match status" value="1"/>
</dbReference>
<dbReference type="GO" id="GO:0008763">
    <property type="term" value="F:UDP-N-acetylmuramate-L-alanine ligase activity"/>
    <property type="evidence" value="ECO:0007669"/>
    <property type="project" value="UniProtKB-EC"/>
</dbReference>
<name>A0A1S4D3N1_TOBAC</name>
<dbReference type="PaxDb" id="4097-A0A1S4D3N1"/>
<dbReference type="AlphaFoldDB" id="A0A1S4D3N1"/>
<dbReference type="HAMAP" id="MF_00046">
    <property type="entry name" value="MurC"/>
    <property type="match status" value="1"/>
</dbReference>
<sequence length="554" mass="61167">MEPPAVKSPLNYPAKCFSYSPAIMLTNRGQMLLRRRKLNYVRTASLALKFPAVIKECENCEAIDASERKKKEWIHFVGVGGCGLSALAMLALKQGYEVSGSDIMWNKAMDALREAGARVYTGHSELSLRKHNGSMPDALVVSSAICEDNVEILYAESVGVPVYERGAWLGRITESYNLIAVSGSHGKSTTASMLAYVLNAMGNDLTAVIGAWVPQLAERNIICGTGGNFVLEADEYDCCFLGVTPRIAVVTNIDWEHVDIFQDEEAVKTIFRKFIGQIKVGGHLILCGDSLGACSLVNKMDSDSDPSSILRNDAFQISTYGISSCNDWHPLSISPNCCGGSDYKLFHKRHHIADISLQIPGVHNVLNSLAVIATIHALFADQKKFLSSMAYLKLHMQIFRGVSRRFEKIGTVRGCHIYDDYAHHPTEIQAVLQAARQIFPFQELIVIFQPHTYSRLAALKDDFATAFTNANRVVITEIYAARERNLWKISGRDLAMSIVGPPSEFIPTLIQVLEKLVDQISKDPDHETVILTLGAGDITSVGHKLLPELQQRLL</sequence>
<dbReference type="UniPathway" id="UPA00219"/>
<evidence type="ECO:0000256" key="4">
    <source>
        <dbReference type="ARBA" id="ARBA00022490"/>
    </source>
</evidence>
<evidence type="ECO:0000256" key="6">
    <source>
        <dbReference type="ARBA" id="ARBA00022741"/>
    </source>
</evidence>
<feature type="domain" description="Mur ligase N-terminal catalytic" evidence="9">
    <location>
        <begin position="74"/>
        <end position="175"/>
    </location>
</feature>
<dbReference type="InterPro" id="IPR036615">
    <property type="entry name" value="Mur_ligase_C_dom_sf"/>
</dbReference>
<evidence type="ECO:0000256" key="7">
    <source>
        <dbReference type="ARBA" id="ARBA00022840"/>
    </source>
</evidence>
<keyword evidence="5 13" id="KW-0436">Ligase</keyword>
<dbReference type="SUPFAM" id="SSF51984">
    <property type="entry name" value="MurCD N-terminal domain"/>
    <property type="match status" value="1"/>
</dbReference>
<dbReference type="EC" id="6.3.2.8" evidence="3"/>
<dbReference type="SUPFAM" id="SSF53623">
    <property type="entry name" value="MurD-like peptide ligases, catalytic domain"/>
    <property type="match status" value="1"/>
</dbReference>
<dbReference type="PANTHER" id="PTHR43445:SF3">
    <property type="entry name" value="UDP-N-ACETYLMURAMATE--L-ALANINE LIGASE"/>
    <property type="match status" value="1"/>
</dbReference>
<feature type="domain" description="Mur ligase C-terminal" evidence="10">
    <location>
        <begin position="404"/>
        <end position="536"/>
    </location>
</feature>
<dbReference type="InterPro" id="IPR013221">
    <property type="entry name" value="Mur_ligase_cen"/>
</dbReference>
<dbReference type="Gene3D" id="3.90.190.20">
    <property type="entry name" value="Mur ligase, C-terminal domain"/>
    <property type="match status" value="1"/>
</dbReference>
<dbReference type="Gene3D" id="3.40.50.720">
    <property type="entry name" value="NAD(P)-binding Rossmann-like Domain"/>
    <property type="match status" value="1"/>
</dbReference>
<evidence type="ECO:0000256" key="3">
    <source>
        <dbReference type="ARBA" id="ARBA00012211"/>
    </source>
</evidence>
<accession>A0A1S4D3N1</accession>
<dbReference type="GeneID" id="107825653"/>
<proteinExistence type="inferred from homology"/>
<dbReference type="OrthoDB" id="2017219at2759"/>
<dbReference type="Pfam" id="PF01225">
    <property type="entry name" value="Mur_ligase"/>
    <property type="match status" value="1"/>
</dbReference>
<dbReference type="PANTHER" id="PTHR43445">
    <property type="entry name" value="UDP-N-ACETYLMURAMATE--L-ALANINE LIGASE-RELATED"/>
    <property type="match status" value="1"/>
</dbReference>
<dbReference type="InterPro" id="IPR005758">
    <property type="entry name" value="UDP-N-AcMur_Ala_ligase_MurC"/>
</dbReference>
<organism evidence="12 13">
    <name type="scientific">Nicotiana tabacum</name>
    <name type="common">Common tobacco</name>
    <dbReference type="NCBI Taxonomy" id="4097"/>
    <lineage>
        <taxon>Eukaryota</taxon>
        <taxon>Viridiplantae</taxon>
        <taxon>Streptophyta</taxon>
        <taxon>Embryophyta</taxon>
        <taxon>Tracheophyta</taxon>
        <taxon>Spermatophyta</taxon>
        <taxon>Magnoliopsida</taxon>
        <taxon>eudicotyledons</taxon>
        <taxon>Gunneridae</taxon>
        <taxon>Pentapetalae</taxon>
        <taxon>asterids</taxon>
        <taxon>lamiids</taxon>
        <taxon>Solanales</taxon>
        <taxon>Solanaceae</taxon>
        <taxon>Nicotianoideae</taxon>
        <taxon>Nicotianeae</taxon>
        <taxon>Nicotiana</taxon>
    </lineage>
</organism>
<dbReference type="Pfam" id="PF08245">
    <property type="entry name" value="Mur_ligase_M"/>
    <property type="match status" value="1"/>
</dbReference>
<reference evidence="13" key="2">
    <citation type="submission" date="2025-08" db="UniProtKB">
        <authorList>
            <consortium name="RefSeq"/>
        </authorList>
    </citation>
    <scope>IDENTIFICATION</scope>
    <source>
        <tissue evidence="13">Leaf</tissue>
    </source>
</reference>
<keyword evidence="4" id="KW-0963">Cytoplasm</keyword>
<keyword evidence="6" id="KW-0547">Nucleotide-binding</keyword>
<dbReference type="Pfam" id="PF02875">
    <property type="entry name" value="Mur_ligase_C"/>
    <property type="match status" value="1"/>
</dbReference>
<dbReference type="RefSeq" id="XP_016508017.1">
    <property type="nucleotide sequence ID" value="XM_016652531.1"/>
</dbReference>
<comment type="subcellular location">
    <subcellularLocation>
        <location evidence="1">Cytoplasm</location>
    </subcellularLocation>
</comment>
<evidence type="ECO:0000259" key="9">
    <source>
        <dbReference type="Pfam" id="PF01225"/>
    </source>
</evidence>
<feature type="domain" description="Mur ligase central" evidence="11">
    <location>
        <begin position="181"/>
        <end position="374"/>
    </location>
</feature>
<dbReference type="RefSeq" id="XP_016508017.1">
    <property type="nucleotide sequence ID" value="XM_016652531.2"/>
</dbReference>
<dbReference type="InterPro" id="IPR004101">
    <property type="entry name" value="Mur_ligase_C"/>
</dbReference>
<dbReference type="InterPro" id="IPR050061">
    <property type="entry name" value="MurCDEF_pg_biosynth"/>
</dbReference>
<keyword evidence="7" id="KW-0067">ATP-binding</keyword>
<protein>
    <recommendedName>
        <fullName evidence="3">UDP-N-acetylmuramate--L-alanine ligase</fullName>
        <ecNumber evidence="3">6.3.2.8</ecNumber>
    </recommendedName>
</protein>
<dbReference type="NCBIfam" id="TIGR01082">
    <property type="entry name" value="murC"/>
    <property type="match status" value="1"/>
</dbReference>
<evidence type="ECO:0000259" key="10">
    <source>
        <dbReference type="Pfam" id="PF02875"/>
    </source>
</evidence>
<dbReference type="OMA" id="DITYQLR"/>
<evidence type="ECO:0000256" key="1">
    <source>
        <dbReference type="ARBA" id="ARBA00004496"/>
    </source>
</evidence>
<evidence type="ECO:0000256" key="5">
    <source>
        <dbReference type="ARBA" id="ARBA00022598"/>
    </source>
</evidence>
<dbReference type="InterPro" id="IPR000713">
    <property type="entry name" value="Mur_ligase_N"/>
</dbReference>
<dbReference type="GO" id="GO:0005737">
    <property type="term" value="C:cytoplasm"/>
    <property type="evidence" value="ECO:0007669"/>
    <property type="project" value="UniProtKB-SubCell"/>
</dbReference>
<comment type="catalytic activity">
    <reaction evidence="8">
        <text>UDP-N-acetyl-alpha-D-muramate + L-alanine + ATP = UDP-N-acetyl-alpha-D-muramoyl-L-alanine + ADP + phosphate + H(+)</text>
        <dbReference type="Rhea" id="RHEA:23372"/>
        <dbReference type="ChEBI" id="CHEBI:15378"/>
        <dbReference type="ChEBI" id="CHEBI:30616"/>
        <dbReference type="ChEBI" id="CHEBI:43474"/>
        <dbReference type="ChEBI" id="CHEBI:57972"/>
        <dbReference type="ChEBI" id="CHEBI:70757"/>
        <dbReference type="ChEBI" id="CHEBI:83898"/>
        <dbReference type="ChEBI" id="CHEBI:456216"/>
        <dbReference type="EC" id="6.3.2.8"/>
    </reaction>
</comment>
<evidence type="ECO:0000256" key="8">
    <source>
        <dbReference type="ARBA" id="ARBA00047833"/>
    </source>
</evidence>
<evidence type="ECO:0000313" key="13">
    <source>
        <dbReference type="RefSeq" id="XP_016508017.1"/>
    </source>
</evidence>
<reference evidence="12" key="1">
    <citation type="journal article" date="2014" name="Nat. Commun.">
        <title>The tobacco genome sequence and its comparison with those of tomato and potato.</title>
        <authorList>
            <person name="Sierro N."/>
            <person name="Battey J.N."/>
            <person name="Ouadi S."/>
            <person name="Bakaher N."/>
            <person name="Bovet L."/>
            <person name="Willig A."/>
            <person name="Goepfert S."/>
            <person name="Peitsch M.C."/>
            <person name="Ivanov N.V."/>
        </authorList>
    </citation>
    <scope>NUCLEOTIDE SEQUENCE [LARGE SCALE GENOMIC DNA]</scope>
</reference>
<dbReference type="InterPro" id="IPR036565">
    <property type="entry name" value="Mur-like_cat_sf"/>
</dbReference>